<dbReference type="AlphaFoldDB" id="A0A5S4H5X7"/>
<evidence type="ECO:0000313" key="5">
    <source>
        <dbReference type="EMBL" id="TMR34270.1"/>
    </source>
</evidence>
<dbReference type="Pfam" id="PF12833">
    <property type="entry name" value="HTH_18"/>
    <property type="match status" value="1"/>
</dbReference>
<dbReference type="RefSeq" id="WP_138639032.1">
    <property type="nucleotide sequence ID" value="NZ_VCKZ01000209.1"/>
</dbReference>
<evidence type="ECO:0000256" key="2">
    <source>
        <dbReference type="ARBA" id="ARBA00023125"/>
    </source>
</evidence>
<sequence>MTRVDRTGRPYFTIGDGYVLYQGGVTEGSLHRHAAFQVAIAVQGEVAMDDVSGTRHSDVALIVPPMVGHRLLQAQALRIFYVEPHCAFADDLRALCGTGITPAPAMSGLSEEDVRAAGGRPSSELDGRLLEAMRTLLDEQTSMPALAAQVGLSPQRLRALARTELGMPLTRWRIWRRLARSAEALREGRPLSVAALAGGFADQAHFTREMRRMMGLTPAEAVRALEASAAASRVERDRAGDR</sequence>
<gene>
    <name evidence="5" type="ORF">ETD96_25575</name>
</gene>
<accession>A0A5S4H5X7</accession>
<dbReference type="Gene3D" id="1.10.10.60">
    <property type="entry name" value="Homeodomain-like"/>
    <property type="match status" value="1"/>
</dbReference>
<dbReference type="InterPro" id="IPR050204">
    <property type="entry name" value="AraC_XylS_family_regulators"/>
</dbReference>
<evidence type="ECO:0000313" key="6">
    <source>
        <dbReference type="Proteomes" id="UP000305238"/>
    </source>
</evidence>
<name>A0A5S4H5X7_9ACTN</name>
<comment type="caution">
    <text evidence="5">The sequence shown here is derived from an EMBL/GenBank/DDBJ whole genome shotgun (WGS) entry which is preliminary data.</text>
</comment>
<keyword evidence="1" id="KW-0805">Transcription regulation</keyword>
<keyword evidence="6" id="KW-1185">Reference proteome</keyword>
<protein>
    <submittedName>
        <fullName evidence="5">Helix-turn-helix transcriptional regulator</fullName>
    </submittedName>
</protein>
<dbReference type="PANTHER" id="PTHR46796">
    <property type="entry name" value="HTH-TYPE TRANSCRIPTIONAL ACTIVATOR RHAS-RELATED"/>
    <property type="match status" value="1"/>
</dbReference>
<evidence type="ECO:0000256" key="1">
    <source>
        <dbReference type="ARBA" id="ARBA00023015"/>
    </source>
</evidence>
<proteinExistence type="predicted"/>
<evidence type="ECO:0000259" key="4">
    <source>
        <dbReference type="PROSITE" id="PS01124"/>
    </source>
</evidence>
<dbReference type="PROSITE" id="PS00041">
    <property type="entry name" value="HTH_ARAC_FAMILY_1"/>
    <property type="match status" value="1"/>
</dbReference>
<dbReference type="InterPro" id="IPR018060">
    <property type="entry name" value="HTH_AraC"/>
</dbReference>
<dbReference type="PROSITE" id="PS01124">
    <property type="entry name" value="HTH_ARAC_FAMILY_2"/>
    <property type="match status" value="1"/>
</dbReference>
<reference evidence="5 6" key="1">
    <citation type="submission" date="2019-05" db="EMBL/GenBank/DDBJ databases">
        <title>Draft genome sequence of Actinomadura geliboluensis A8036.</title>
        <authorList>
            <person name="Saricaoglu S."/>
            <person name="Isik K."/>
        </authorList>
    </citation>
    <scope>NUCLEOTIDE SEQUENCE [LARGE SCALE GENOMIC DNA]</scope>
    <source>
        <strain evidence="5 6">A8036</strain>
    </source>
</reference>
<dbReference type="SUPFAM" id="SSF46689">
    <property type="entry name" value="Homeodomain-like"/>
    <property type="match status" value="1"/>
</dbReference>
<evidence type="ECO:0000256" key="3">
    <source>
        <dbReference type="ARBA" id="ARBA00023163"/>
    </source>
</evidence>
<dbReference type="GO" id="GO:0003700">
    <property type="term" value="F:DNA-binding transcription factor activity"/>
    <property type="evidence" value="ECO:0007669"/>
    <property type="project" value="InterPro"/>
</dbReference>
<dbReference type="Proteomes" id="UP000305238">
    <property type="component" value="Unassembled WGS sequence"/>
</dbReference>
<dbReference type="InterPro" id="IPR009057">
    <property type="entry name" value="Homeodomain-like_sf"/>
</dbReference>
<keyword evidence="2" id="KW-0238">DNA-binding</keyword>
<dbReference type="InterPro" id="IPR018062">
    <property type="entry name" value="HTH_AraC-typ_CS"/>
</dbReference>
<dbReference type="SMART" id="SM00342">
    <property type="entry name" value="HTH_ARAC"/>
    <property type="match status" value="1"/>
</dbReference>
<dbReference type="OrthoDB" id="4549023at2"/>
<dbReference type="GO" id="GO:0043565">
    <property type="term" value="F:sequence-specific DNA binding"/>
    <property type="evidence" value="ECO:0007669"/>
    <property type="project" value="InterPro"/>
</dbReference>
<dbReference type="EMBL" id="VCKZ01000209">
    <property type="protein sequence ID" value="TMR34270.1"/>
    <property type="molecule type" value="Genomic_DNA"/>
</dbReference>
<keyword evidence="3" id="KW-0804">Transcription</keyword>
<organism evidence="5 6">
    <name type="scientific">Actinomadura geliboluensis</name>
    <dbReference type="NCBI Taxonomy" id="882440"/>
    <lineage>
        <taxon>Bacteria</taxon>
        <taxon>Bacillati</taxon>
        <taxon>Actinomycetota</taxon>
        <taxon>Actinomycetes</taxon>
        <taxon>Streptosporangiales</taxon>
        <taxon>Thermomonosporaceae</taxon>
        <taxon>Actinomadura</taxon>
    </lineage>
</organism>
<feature type="domain" description="HTH araC/xylS-type" evidence="4">
    <location>
        <begin position="127"/>
        <end position="224"/>
    </location>
</feature>